<dbReference type="Pfam" id="PF01728">
    <property type="entry name" value="FtsJ"/>
    <property type="match status" value="1"/>
</dbReference>
<dbReference type="InterPro" id="IPR004538">
    <property type="entry name" value="Hemolysin_A/TlyA"/>
</dbReference>
<gene>
    <name evidence="4" type="ORF">UFOPK2602_00212</name>
    <name evidence="5" type="ORF">UFOPK2806_01691</name>
    <name evidence="6" type="ORF">UFOPK3417_00146</name>
    <name evidence="7" type="ORF">UFOPK4306_02249</name>
</gene>
<dbReference type="GO" id="GO:0008168">
    <property type="term" value="F:methyltransferase activity"/>
    <property type="evidence" value="ECO:0007669"/>
    <property type="project" value="InterPro"/>
</dbReference>
<dbReference type="CDD" id="cd02440">
    <property type="entry name" value="AdoMet_MTases"/>
    <property type="match status" value="1"/>
</dbReference>
<evidence type="ECO:0000256" key="2">
    <source>
        <dbReference type="ARBA" id="ARBA00029460"/>
    </source>
</evidence>
<organism evidence="4">
    <name type="scientific">freshwater metagenome</name>
    <dbReference type="NCBI Taxonomy" id="449393"/>
    <lineage>
        <taxon>unclassified sequences</taxon>
        <taxon>metagenomes</taxon>
        <taxon>ecological metagenomes</taxon>
    </lineage>
</organism>
<evidence type="ECO:0000313" key="4">
    <source>
        <dbReference type="EMBL" id="CAB4694550.1"/>
    </source>
</evidence>
<dbReference type="EMBL" id="CAFBQP010000122">
    <property type="protein sequence ID" value="CAB5067993.1"/>
    <property type="molecule type" value="Genomic_DNA"/>
</dbReference>
<accession>A0A6J6P550</accession>
<proteinExistence type="inferred from homology"/>
<dbReference type="PIRSF" id="PIRSF005578">
    <property type="entry name" value="TlyA"/>
    <property type="match status" value="1"/>
</dbReference>
<dbReference type="Gene3D" id="3.40.50.150">
    <property type="entry name" value="Vaccinia Virus protein VP39"/>
    <property type="match status" value="1"/>
</dbReference>
<dbReference type="Pfam" id="PF01479">
    <property type="entry name" value="S4"/>
    <property type="match status" value="1"/>
</dbReference>
<feature type="domain" description="RNA-binding S4" evidence="3">
    <location>
        <begin position="5"/>
        <end position="67"/>
    </location>
</feature>
<dbReference type="InterPro" id="IPR036986">
    <property type="entry name" value="S4_RNA-bd_sf"/>
</dbReference>
<dbReference type="NCBIfam" id="TIGR00478">
    <property type="entry name" value="tly"/>
    <property type="match status" value="1"/>
</dbReference>
<dbReference type="GO" id="GO:0003723">
    <property type="term" value="F:RNA binding"/>
    <property type="evidence" value="ECO:0007669"/>
    <property type="project" value="UniProtKB-KW"/>
</dbReference>
<dbReference type="SUPFAM" id="SSF53335">
    <property type="entry name" value="S-adenosyl-L-methionine-dependent methyltransferases"/>
    <property type="match status" value="1"/>
</dbReference>
<dbReference type="GO" id="GO:0032259">
    <property type="term" value="P:methylation"/>
    <property type="evidence" value="ECO:0007669"/>
    <property type="project" value="InterPro"/>
</dbReference>
<evidence type="ECO:0000313" key="5">
    <source>
        <dbReference type="EMBL" id="CAB4761422.1"/>
    </source>
</evidence>
<dbReference type="EMBL" id="CAEZYY010000025">
    <property type="protein sequence ID" value="CAB4761422.1"/>
    <property type="molecule type" value="Genomic_DNA"/>
</dbReference>
<dbReference type="EMBL" id="CAEZXX010000007">
    <property type="protein sequence ID" value="CAB4694550.1"/>
    <property type="molecule type" value="Genomic_DNA"/>
</dbReference>
<dbReference type="CDD" id="cd00165">
    <property type="entry name" value="S4"/>
    <property type="match status" value="1"/>
</dbReference>
<reference evidence="4" key="1">
    <citation type="submission" date="2020-05" db="EMBL/GenBank/DDBJ databases">
        <authorList>
            <person name="Chiriac C."/>
            <person name="Salcher M."/>
            <person name="Ghai R."/>
            <person name="Kavagutti S V."/>
        </authorList>
    </citation>
    <scope>NUCLEOTIDE SEQUENCE</scope>
</reference>
<name>A0A6J6P550_9ZZZZ</name>
<dbReference type="InterPro" id="IPR002942">
    <property type="entry name" value="S4_RNA-bd"/>
</dbReference>
<dbReference type="PANTHER" id="PTHR32319">
    <property type="entry name" value="BACTERIAL HEMOLYSIN-LIKE PROTEIN"/>
    <property type="match status" value="1"/>
</dbReference>
<dbReference type="PROSITE" id="PS50889">
    <property type="entry name" value="S4"/>
    <property type="match status" value="1"/>
</dbReference>
<keyword evidence="1" id="KW-0694">RNA-binding</keyword>
<evidence type="ECO:0000259" key="3">
    <source>
        <dbReference type="SMART" id="SM00363"/>
    </source>
</evidence>
<dbReference type="InterPro" id="IPR029063">
    <property type="entry name" value="SAM-dependent_MTases_sf"/>
</dbReference>
<dbReference type="Gene3D" id="3.10.290.10">
    <property type="entry name" value="RNA-binding S4 domain"/>
    <property type="match status" value="1"/>
</dbReference>
<evidence type="ECO:0000313" key="7">
    <source>
        <dbReference type="EMBL" id="CAB5067993.1"/>
    </source>
</evidence>
<comment type="similarity">
    <text evidence="2">Belongs to the TlyA family.</text>
</comment>
<dbReference type="AlphaFoldDB" id="A0A6J6P550"/>
<dbReference type="PANTHER" id="PTHR32319:SF0">
    <property type="entry name" value="BACTERIAL HEMOLYSIN-LIKE PROTEIN"/>
    <property type="match status" value="1"/>
</dbReference>
<sequence length="249" mass="26239">MGARRRLDAELLRRALVSSRREGGDLIVAHRVLVNGSVAEKAARMVDPGDAIVVQGSPARFVSRGGEKLDHALEHFGVDVSGLRVLDAGASTGGFSDCLLQRGALHVVALDVGHGQLHPKVRDDGRVSVMERCNVRTVGPDDIGGAVDLVVADLSFISLGKVLPALVGAARPGAALILLVKPQFEAGRVEVARGRGVITDPAIHERVRDDVHNGLVAAGTDVRGWTDSPLTGADGNREFLVYAVRKAQP</sequence>
<dbReference type="SUPFAM" id="SSF55174">
    <property type="entry name" value="Alpha-L RNA-binding motif"/>
    <property type="match status" value="1"/>
</dbReference>
<dbReference type="EMBL" id="CAFBLR010000006">
    <property type="protein sequence ID" value="CAB4859592.1"/>
    <property type="molecule type" value="Genomic_DNA"/>
</dbReference>
<dbReference type="InterPro" id="IPR002877">
    <property type="entry name" value="RNA_MeTrfase_FtsJ_dom"/>
</dbReference>
<dbReference type="SMART" id="SM00363">
    <property type="entry name" value="S4"/>
    <property type="match status" value="1"/>
</dbReference>
<evidence type="ECO:0000313" key="6">
    <source>
        <dbReference type="EMBL" id="CAB4859592.1"/>
    </source>
</evidence>
<protein>
    <submittedName>
        <fullName evidence="4">Unannotated protein</fullName>
    </submittedName>
</protein>
<dbReference type="InterPro" id="IPR047048">
    <property type="entry name" value="TlyA"/>
</dbReference>
<evidence type="ECO:0000256" key="1">
    <source>
        <dbReference type="ARBA" id="ARBA00022884"/>
    </source>
</evidence>